<organism evidence="6 7">
    <name type="scientific">Penaeus vannamei</name>
    <name type="common">Whiteleg shrimp</name>
    <name type="synonym">Litopenaeus vannamei</name>
    <dbReference type="NCBI Taxonomy" id="6689"/>
    <lineage>
        <taxon>Eukaryota</taxon>
        <taxon>Metazoa</taxon>
        <taxon>Ecdysozoa</taxon>
        <taxon>Arthropoda</taxon>
        <taxon>Crustacea</taxon>
        <taxon>Multicrustacea</taxon>
        <taxon>Malacostraca</taxon>
        <taxon>Eumalacostraca</taxon>
        <taxon>Eucarida</taxon>
        <taxon>Decapoda</taxon>
        <taxon>Dendrobranchiata</taxon>
        <taxon>Penaeoidea</taxon>
        <taxon>Penaeidae</taxon>
        <taxon>Penaeus</taxon>
    </lineage>
</organism>
<dbReference type="PANTHER" id="PTHR10075">
    <property type="entry name" value="BASIGIN RELATED"/>
    <property type="match status" value="1"/>
</dbReference>
<dbReference type="GO" id="GO:0070593">
    <property type="term" value="P:dendrite self-avoidance"/>
    <property type="evidence" value="ECO:0007669"/>
    <property type="project" value="TreeGrafter"/>
</dbReference>
<feature type="region of interest" description="Disordered" evidence="4">
    <location>
        <begin position="803"/>
        <end position="832"/>
    </location>
</feature>
<feature type="domain" description="Ig-like" evidence="5">
    <location>
        <begin position="93"/>
        <end position="187"/>
    </location>
</feature>
<evidence type="ECO:0000256" key="3">
    <source>
        <dbReference type="ARBA" id="ARBA00023319"/>
    </source>
</evidence>
<comment type="caution">
    <text evidence="6">The sequence shown here is derived from an EMBL/GenBank/DDBJ whole genome shotgun (WGS) entry which is preliminary data.</text>
</comment>
<keyword evidence="7" id="KW-1185">Reference proteome</keyword>
<sequence>MTSFLLPDLREDFRKSPSSVDVPEGKTAVFECEPPKGHPIPVVTWRLDGEDLTLPRHRYRQEGSTLLVSHVVPADEGEYQCVVTNMANQRVSPAAILTVFESARVGGVVKSMVGVAGHDVTLPCAPTGNPDPQVLWSRVDGPMPVGRARVGRDWSLTISDVTIGDQGVYVCEASNVAGSDSANTSLAVVEPPRVDGGVRPRIAVITPTHVRQISCPVTATPSPVIFWVRENHVKDDLDYHDDPVFEDPAFSSLQQPLQHLPDILLAGYGGGPALGTPPRIDSEPLVDEAYNLHVTTYHEGLWACMAANEVGGLMLPVHVVGGGVARNSAGIGIVGVDEVEARAALLTPALELGHPSSAAPSAVTLKWRYLHHRIQEIAEEAVQEEKPLVCSQWFSTFVDNCDSRTAGAIASASEFEGELLSGRHAPILGVFVLGCERGAGFVSPRVQQLLQSHDISRHSRTHGLRQPGPESEAVRDALVQPEVAQHLHDGGDDRRDGTLAAEGGCSADRIGDSPFANATTKEEPDPQCSNLRVLGHASAQVTSMVLDGLQPYTSYWLFLVPHYKGVLGVPSNLQAYTSPQDVPSGWAVLSRWWAAQVGDGFYALTLHWRPVPQHLAHGVIQKYMVVVHERDTGVTHNVSVLGELTSLTLPNVTSSRVSVTLTAATVKGFGPSSPPARLDLLMAHYKEPGVGVGVVRSAWFLVLAGGAVAMLVVVVSCTVTARWCARGLQALPRDVSKNKVCSTGDPWGDVGGLWAVESDELHSDKSEKKLLTSNGSATADYAEVDAGSLRVNDDLSKSRLEPWTQGLLCPSPSPSRTSSVSQRNKHTQDYQYSAAETDTYEAVTAYDAASPVDDSETRPASREDVRQLRLNTESTTDLSMDCYNFSDEGEDDTQSCSDTEASFFIPRNHDRKREKMSVGETKENLSSCEDVQRIGGFPRSDCKENLSKTFRKPGEEGKERKGSDALLCSQVDMSASTSGASSMMESSGVGLPKVRQPSRSSVSQDSLEEQFERTLSFISQGGSWNVDSDYMSTSLYN</sequence>
<dbReference type="InterPro" id="IPR036179">
    <property type="entry name" value="Ig-like_dom_sf"/>
</dbReference>
<dbReference type="GO" id="GO:0098632">
    <property type="term" value="F:cell-cell adhesion mediator activity"/>
    <property type="evidence" value="ECO:0007669"/>
    <property type="project" value="TreeGrafter"/>
</dbReference>
<dbReference type="InterPro" id="IPR003598">
    <property type="entry name" value="Ig_sub2"/>
</dbReference>
<reference evidence="6 7" key="2">
    <citation type="submission" date="2019-01" db="EMBL/GenBank/DDBJ databases">
        <title>The decoding of complex shrimp genome reveals the adaptation for benthos swimmer, frequently molting mechanism and breeding impact on genome.</title>
        <authorList>
            <person name="Sun Y."/>
            <person name="Gao Y."/>
            <person name="Yu Y."/>
        </authorList>
    </citation>
    <scope>NUCLEOTIDE SEQUENCE [LARGE SCALE GENOMIC DNA]</scope>
    <source>
        <tissue evidence="6">Muscle</tissue>
    </source>
</reference>
<proteinExistence type="predicted"/>
<dbReference type="GO" id="GO:0007411">
    <property type="term" value="P:axon guidance"/>
    <property type="evidence" value="ECO:0007669"/>
    <property type="project" value="TreeGrafter"/>
</dbReference>
<feature type="region of interest" description="Disordered" evidence="4">
    <location>
        <begin position="940"/>
        <end position="1007"/>
    </location>
</feature>
<dbReference type="PANTHER" id="PTHR10075:SF100">
    <property type="entry name" value="FASCICLIN-2"/>
    <property type="match status" value="1"/>
</dbReference>
<dbReference type="SUPFAM" id="SSF48726">
    <property type="entry name" value="Immunoglobulin"/>
    <property type="match status" value="2"/>
</dbReference>
<dbReference type="Pfam" id="PF07679">
    <property type="entry name" value="I-set"/>
    <property type="match status" value="2"/>
</dbReference>
<keyword evidence="3" id="KW-0393">Immunoglobulin domain</keyword>
<accession>A0A3R7MTM2</accession>
<dbReference type="InterPro" id="IPR036116">
    <property type="entry name" value="FN3_sf"/>
</dbReference>
<feature type="domain" description="Ig-like" evidence="5">
    <location>
        <begin position="7"/>
        <end position="92"/>
    </location>
</feature>
<dbReference type="GO" id="GO:0005886">
    <property type="term" value="C:plasma membrane"/>
    <property type="evidence" value="ECO:0007669"/>
    <property type="project" value="TreeGrafter"/>
</dbReference>
<evidence type="ECO:0000256" key="1">
    <source>
        <dbReference type="ARBA" id="ARBA00022737"/>
    </source>
</evidence>
<dbReference type="FunFam" id="2.60.40.10:FF:000032">
    <property type="entry name" value="palladin isoform X1"/>
    <property type="match status" value="1"/>
</dbReference>
<feature type="compositionally biased region" description="Basic and acidic residues" evidence="4">
    <location>
        <begin position="487"/>
        <end position="497"/>
    </location>
</feature>
<dbReference type="AlphaFoldDB" id="A0A3R7MTM2"/>
<dbReference type="SUPFAM" id="SSF49265">
    <property type="entry name" value="Fibronectin type III"/>
    <property type="match status" value="1"/>
</dbReference>
<dbReference type="OrthoDB" id="6019866at2759"/>
<dbReference type="SMART" id="SM00408">
    <property type="entry name" value="IGc2"/>
    <property type="match status" value="2"/>
</dbReference>
<feature type="region of interest" description="Disordered" evidence="4">
    <location>
        <begin position="487"/>
        <end position="527"/>
    </location>
</feature>
<gene>
    <name evidence="6" type="ORF">C7M84_009723</name>
</gene>
<dbReference type="Gene3D" id="2.60.40.10">
    <property type="entry name" value="Immunoglobulins"/>
    <property type="match status" value="3"/>
</dbReference>
<evidence type="ECO:0000256" key="4">
    <source>
        <dbReference type="SAM" id="MobiDB-lite"/>
    </source>
</evidence>
<name>A0A3R7MTM2_PENVA</name>
<dbReference type="InterPro" id="IPR003599">
    <property type="entry name" value="Ig_sub"/>
</dbReference>
<dbReference type="GO" id="GO:0030424">
    <property type="term" value="C:axon"/>
    <property type="evidence" value="ECO:0007669"/>
    <property type="project" value="TreeGrafter"/>
</dbReference>
<dbReference type="InterPro" id="IPR007110">
    <property type="entry name" value="Ig-like_dom"/>
</dbReference>
<evidence type="ECO:0000313" key="6">
    <source>
        <dbReference type="EMBL" id="ROT85654.1"/>
    </source>
</evidence>
<dbReference type="InterPro" id="IPR013783">
    <property type="entry name" value="Ig-like_fold"/>
</dbReference>
<feature type="compositionally biased region" description="Low complexity" evidence="4">
    <location>
        <begin position="973"/>
        <end position="988"/>
    </location>
</feature>
<protein>
    <submittedName>
        <fullName evidence="6">Roundabout-like protein</fullName>
    </submittedName>
</protein>
<dbReference type="STRING" id="6689.A0A3R7MTM2"/>
<dbReference type="GO" id="GO:0007156">
    <property type="term" value="P:homophilic cell adhesion via plasma membrane adhesion molecules"/>
    <property type="evidence" value="ECO:0007669"/>
    <property type="project" value="TreeGrafter"/>
</dbReference>
<keyword evidence="2" id="KW-1015">Disulfide bond</keyword>
<feature type="compositionally biased region" description="Basic and acidic residues" evidence="4">
    <location>
        <begin position="940"/>
        <end position="963"/>
    </location>
</feature>
<dbReference type="Proteomes" id="UP000283509">
    <property type="component" value="Unassembled WGS sequence"/>
</dbReference>
<dbReference type="InterPro" id="IPR013098">
    <property type="entry name" value="Ig_I-set"/>
</dbReference>
<keyword evidence="1" id="KW-0677">Repeat</keyword>
<reference evidence="6 7" key="1">
    <citation type="submission" date="2018-04" db="EMBL/GenBank/DDBJ databases">
        <authorList>
            <person name="Zhang X."/>
            <person name="Yuan J."/>
            <person name="Li F."/>
            <person name="Xiang J."/>
        </authorList>
    </citation>
    <scope>NUCLEOTIDE SEQUENCE [LARGE SCALE GENOMIC DNA]</scope>
    <source>
        <tissue evidence="6">Muscle</tissue>
    </source>
</reference>
<evidence type="ECO:0000256" key="2">
    <source>
        <dbReference type="ARBA" id="ARBA00023157"/>
    </source>
</evidence>
<evidence type="ECO:0000313" key="7">
    <source>
        <dbReference type="Proteomes" id="UP000283509"/>
    </source>
</evidence>
<dbReference type="SMART" id="SM00409">
    <property type="entry name" value="IG"/>
    <property type="match status" value="2"/>
</dbReference>
<dbReference type="PROSITE" id="PS50835">
    <property type="entry name" value="IG_LIKE"/>
    <property type="match status" value="2"/>
</dbReference>
<evidence type="ECO:0000259" key="5">
    <source>
        <dbReference type="PROSITE" id="PS50835"/>
    </source>
</evidence>
<dbReference type="EMBL" id="QCYY01000223">
    <property type="protein sequence ID" value="ROT85654.1"/>
    <property type="molecule type" value="Genomic_DNA"/>
</dbReference>